<dbReference type="Pfam" id="PF08889">
    <property type="entry name" value="WbqC"/>
    <property type="match status" value="1"/>
</dbReference>
<dbReference type="EMBL" id="FNBD01000007">
    <property type="protein sequence ID" value="SDF09336.1"/>
    <property type="molecule type" value="Genomic_DNA"/>
</dbReference>
<dbReference type="RefSeq" id="WP_074538656.1">
    <property type="nucleotide sequence ID" value="NZ_FNBD01000007.1"/>
</dbReference>
<sequence length="211" mass="24670">MKVLMHPGYFLNLTNFAVIAQKDIIWEVSGNYQKQSFRNRCNIANDRGFHTLSIPIKHNGKNKGRNAYAAVLIDNKYAWQRQHWRTLQTAYRTSPFFEFYEDEISELYTKTFDSLLEFNLRTIEIACECLQLEMPEVKTSIFHKTPEDDSLDGRYLIDAKKQISVPQEPYVQVFGDRNGFIDNLSILDLLFNEGTNALSYLEQMPLYFLDA</sequence>
<accession>A0A1G7I9Z4</accession>
<dbReference type="eggNOG" id="COG0224">
    <property type="taxonomic scope" value="Bacteria"/>
</dbReference>
<protein>
    <submittedName>
        <fullName evidence="1">WbqC-like protein family protein</fullName>
    </submittedName>
</protein>
<name>A0A1G7I9Z4_9FLAO</name>
<keyword evidence="2" id="KW-1185">Reference proteome</keyword>
<gene>
    <name evidence="1" type="ORF">SAMN04487992_107119</name>
</gene>
<reference evidence="2" key="1">
    <citation type="submission" date="2016-10" db="EMBL/GenBank/DDBJ databases">
        <authorList>
            <person name="Varghese N."/>
            <person name="Submissions S."/>
        </authorList>
    </citation>
    <scope>NUCLEOTIDE SEQUENCE [LARGE SCALE GENOMIC DNA]</scope>
    <source>
        <strain evidence="2">DSM 24729</strain>
    </source>
</reference>
<evidence type="ECO:0000313" key="1">
    <source>
        <dbReference type="EMBL" id="SDF09336.1"/>
    </source>
</evidence>
<proteinExistence type="predicted"/>
<dbReference type="Proteomes" id="UP000182114">
    <property type="component" value="Unassembled WGS sequence"/>
</dbReference>
<evidence type="ECO:0000313" key="2">
    <source>
        <dbReference type="Proteomes" id="UP000182114"/>
    </source>
</evidence>
<dbReference type="AlphaFoldDB" id="A0A1G7I9Z4"/>
<dbReference type="InterPro" id="IPR014985">
    <property type="entry name" value="WbqC"/>
</dbReference>
<organism evidence="1 2">
    <name type="scientific">Cellulophaga baltica</name>
    <dbReference type="NCBI Taxonomy" id="76594"/>
    <lineage>
        <taxon>Bacteria</taxon>
        <taxon>Pseudomonadati</taxon>
        <taxon>Bacteroidota</taxon>
        <taxon>Flavobacteriia</taxon>
        <taxon>Flavobacteriales</taxon>
        <taxon>Flavobacteriaceae</taxon>
        <taxon>Cellulophaga</taxon>
    </lineage>
</organism>